<protein>
    <submittedName>
        <fullName evidence="1">Uncharacterized protein</fullName>
    </submittedName>
</protein>
<organism evidence="1">
    <name type="scientific">marine sediment metagenome</name>
    <dbReference type="NCBI Taxonomy" id="412755"/>
    <lineage>
        <taxon>unclassified sequences</taxon>
        <taxon>metagenomes</taxon>
        <taxon>ecological metagenomes</taxon>
    </lineage>
</organism>
<gene>
    <name evidence="1" type="ORF">LCGC14_0985120</name>
</gene>
<accession>A0A0F9QQR4</accession>
<evidence type="ECO:0000313" key="1">
    <source>
        <dbReference type="EMBL" id="KKN15521.1"/>
    </source>
</evidence>
<reference evidence="1" key="1">
    <citation type="journal article" date="2015" name="Nature">
        <title>Complex archaea that bridge the gap between prokaryotes and eukaryotes.</title>
        <authorList>
            <person name="Spang A."/>
            <person name="Saw J.H."/>
            <person name="Jorgensen S.L."/>
            <person name="Zaremba-Niedzwiedzka K."/>
            <person name="Martijn J."/>
            <person name="Lind A.E."/>
            <person name="van Eijk R."/>
            <person name="Schleper C."/>
            <person name="Guy L."/>
            <person name="Ettema T.J."/>
        </authorList>
    </citation>
    <scope>NUCLEOTIDE SEQUENCE</scope>
</reference>
<dbReference type="AlphaFoldDB" id="A0A0F9QQR4"/>
<dbReference type="EMBL" id="LAZR01003703">
    <property type="protein sequence ID" value="KKN15521.1"/>
    <property type="molecule type" value="Genomic_DNA"/>
</dbReference>
<proteinExistence type="predicted"/>
<name>A0A0F9QQR4_9ZZZZ</name>
<comment type="caution">
    <text evidence="1">The sequence shown here is derived from an EMBL/GenBank/DDBJ whole genome shotgun (WGS) entry which is preliminary data.</text>
</comment>
<sequence>MNANEIKEFDCPVCSLKRWLIEVLGLKETAPKANQRLHDEAASALIGRSLIPLGNTLSMNSYEGVPLPKEVVERLLIGAELPGLGYVTDICTECGAIYAKKVRRFVGKKGITTAKMAPPKIDLSKITNDPRFS</sequence>